<proteinExistence type="predicted"/>
<sequence length="67" mass="7766">MHVDTFGRLVNKKRSSNLIQFNHNPSSQRLPSPHWPTQSHCTQQCVYILQHDKVISCDGTENIHQNL</sequence>
<reference evidence="1" key="1">
    <citation type="submission" date="2018-02" db="EMBL/GenBank/DDBJ databases">
        <title>Rhizophora mucronata_Transcriptome.</title>
        <authorList>
            <person name="Meera S.P."/>
            <person name="Sreeshan A."/>
            <person name="Augustine A."/>
        </authorList>
    </citation>
    <scope>NUCLEOTIDE SEQUENCE</scope>
    <source>
        <tissue evidence="1">Leaf</tissue>
    </source>
</reference>
<evidence type="ECO:0000313" key="1">
    <source>
        <dbReference type="EMBL" id="MBX58359.1"/>
    </source>
</evidence>
<accession>A0A2P2PUQ0</accession>
<organism evidence="1">
    <name type="scientific">Rhizophora mucronata</name>
    <name type="common">Asiatic mangrove</name>
    <dbReference type="NCBI Taxonomy" id="61149"/>
    <lineage>
        <taxon>Eukaryota</taxon>
        <taxon>Viridiplantae</taxon>
        <taxon>Streptophyta</taxon>
        <taxon>Embryophyta</taxon>
        <taxon>Tracheophyta</taxon>
        <taxon>Spermatophyta</taxon>
        <taxon>Magnoliopsida</taxon>
        <taxon>eudicotyledons</taxon>
        <taxon>Gunneridae</taxon>
        <taxon>Pentapetalae</taxon>
        <taxon>rosids</taxon>
        <taxon>fabids</taxon>
        <taxon>Malpighiales</taxon>
        <taxon>Rhizophoraceae</taxon>
        <taxon>Rhizophora</taxon>
    </lineage>
</organism>
<name>A0A2P2PUQ0_RHIMU</name>
<protein>
    <submittedName>
        <fullName evidence="1">Uncharacterized protein</fullName>
    </submittedName>
</protein>
<dbReference type="AlphaFoldDB" id="A0A2P2PUQ0"/>
<dbReference type="EMBL" id="GGEC01077875">
    <property type="protein sequence ID" value="MBX58359.1"/>
    <property type="molecule type" value="Transcribed_RNA"/>
</dbReference>